<dbReference type="KEGG" id="vpy:HZI73_11960"/>
<dbReference type="InterPro" id="IPR050490">
    <property type="entry name" value="Bact_solute-bd_prot1"/>
</dbReference>
<evidence type="ECO:0000313" key="4">
    <source>
        <dbReference type="Proteomes" id="UP000683246"/>
    </source>
</evidence>
<evidence type="ECO:0000256" key="2">
    <source>
        <dbReference type="SAM" id="SignalP"/>
    </source>
</evidence>
<feature type="compositionally biased region" description="Low complexity" evidence="1">
    <location>
        <begin position="28"/>
        <end position="41"/>
    </location>
</feature>
<dbReference type="EMBL" id="CP058649">
    <property type="protein sequence ID" value="QUI22959.1"/>
    <property type="molecule type" value="Genomic_DNA"/>
</dbReference>
<dbReference type="SUPFAM" id="SSF53850">
    <property type="entry name" value="Periplasmic binding protein-like II"/>
    <property type="match status" value="1"/>
</dbReference>
<feature type="chain" id="PRO_5039497392" evidence="2">
    <location>
        <begin position="20"/>
        <end position="446"/>
    </location>
</feature>
<dbReference type="PROSITE" id="PS51257">
    <property type="entry name" value="PROKAR_LIPOPROTEIN"/>
    <property type="match status" value="1"/>
</dbReference>
<evidence type="ECO:0000256" key="1">
    <source>
        <dbReference type="SAM" id="MobiDB-lite"/>
    </source>
</evidence>
<dbReference type="PANTHER" id="PTHR43649">
    <property type="entry name" value="ARABINOSE-BINDING PROTEIN-RELATED"/>
    <property type="match status" value="1"/>
</dbReference>
<keyword evidence="4" id="KW-1185">Reference proteome</keyword>
<dbReference type="RefSeq" id="WP_212698456.1">
    <property type="nucleotide sequence ID" value="NZ_CP058649.1"/>
</dbReference>
<organism evidence="3 4">
    <name type="scientific">Vallitalea pronyensis</name>
    <dbReference type="NCBI Taxonomy" id="1348613"/>
    <lineage>
        <taxon>Bacteria</taxon>
        <taxon>Bacillati</taxon>
        <taxon>Bacillota</taxon>
        <taxon>Clostridia</taxon>
        <taxon>Lachnospirales</taxon>
        <taxon>Vallitaleaceae</taxon>
        <taxon>Vallitalea</taxon>
    </lineage>
</organism>
<name>A0A8J8MJS8_9FIRM</name>
<sequence length="446" mass="49222">MKKFMVVLLVLSLTLSMVACGNKETSQDNDNQQNSNGNVDSSGDKEKDKIIEIDFWTMSLSPTFDDYINGMIEAFEAEHSSIKVKWTDVPWGNMETKILTAVAGGSAPDVVNLNPQFAAKLATAGSLINPEAYMSEQEKDAYFKFIYESNAYQGNIFALPWYITNSITIYNTDLYEQAGADVFTSYDDLIQVARKIKEETGKYAYFPSFDGTHLLETIASKGIPLVKDGKAAFNTDDMKEMIELYTTLYKEKLIPTEILTGGHQKAREMYMSGDVATLISGPTMLGPIKNDAPAIYDITDVEEAPTSAVGHHNAAIMNIAIPEQKDDTKYEAAAKFALFVTNAENQLAFCKVAGTILPATKASLEDSYFKNDDQTIEGKAKMIAASQLENSKALIPPMEKLSDLNDIMVDEVQKAMIGNQSSDDAINNALEGWNKVLEKVEHPIDF</sequence>
<dbReference type="PANTHER" id="PTHR43649:SF12">
    <property type="entry name" value="DIACETYLCHITOBIOSE BINDING PROTEIN DASA"/>
    <property type="match status" value="1"/>
</dbReference>
<dbReference type="InterPro" id="IPR006059">
    <property type="entry name" value="SBP"/>
</dbReference>
<protein>
    <submittedName>
        <fullName evidence="3">Sugar ABC transporter substrate-binding protein</fullName>
    </submittedName>
</protein>
<dbReference type="Gene3D" id="3.40.190.10">
    <property type="entry name" value="Periplasmic binding protein-like II"/>
    <property type="match status" value="1"/>
</dbReference>
<proteinExistence type="predicted"/>
<gene>
    <name evidence="3" type="ORF">HZI73_11960</name>
</gene>
<feature type="region of interest" description="Disordered" evidence="1">
    <location>
        <begin position="24"/>
        <end position="44"/>
    </location>
</feature>
<accession>A0A8J8MJS8</accession>
<reference evidence="3" key="1">
    <citation type="submission" date="2020-07" db="EMBL/GenBank/DDBJ databases">
        <title>Vallitalea pronyensis genome.</title>
        <authorList>
            <person name="Postec A."/>
        </authorList>
    </citation>
    <scope>NUCLEOTIDE SEQUENCE</scope>
    <source>
        <strain evidence="3">FatNI3</strain>
    </source>
</reference>
<dbReference type="Proteomes" id="UP000683246">
    <property type="component" value="Chromosome"/>
</dbReference>
<dbReference type="CDD" id="cd13585">
    <property type="entry name" value="PBP2_TMBP_like"/>
    <property type="match status" value="1"/>
</dbReference>
<dbReference type="Pfam" id="PF13416">
    <property type="entry name" value="SBP_bac_8"/>
    <property type="match status" value="1"/>
</dbReference>
<dbReference type="AlphaFoldDB" id="A0A8J8MJS8"/>
<keyword evidence="2" id="KW-0732">Signal</keyword>
<evidence type="ECO:0000313" key="3">
    <source>
        <dbReference type="EMBL" id="QUI22959.1"/>
    </source>
</evidence>
<feature type="signal peptide" evidence="2">
    <location>
        <begin position="1"/>
        <end position="19"/>
    </location>
</feature>